<dbReference type="InterPro" id="IPR007587">
    <property type="entry name" value="SAPS"/>
</dbReference>
<name>A0A0H5CFD8_CYBJN</name>
<proteinExistence type="inferred from homology"/>
<dbReference type="PANTHER" id="PTHR12634">
    <property type="entry name" value="SIT4 YEAST -ASSOCIATING PROTEIN-RELATED"/>
    <property type="match status" value="1"/>
</dbReference>
<protein>
    <recommendedName>
        <fullName evidence="5">SAPS-domain-containing protein</fullName>
    </recommendedName>
</protein>
<dbReference type="Proteomes" id="UP000038830">
    <property type="component" value="Unassembled WGS sequence"/>
</dbReference>
<dbReference type="AlphaFoldDB" id="A0A0H5CFD8"/>
<feature type="compositionally biased region" description="Low complexity" evidence="2">
    <location>
        <begin position="30"/>
        <end position="41"/>
    </location>
</feature>
<gene>
    <name evidence="3" type="ORF">BN1211_3859</name>
</gene>
<dbReference type="PANTHER" id="PTHR12634:SF14">
    <property type="entry name" value="SIT4-ASSOCIATING PROTEIN SAP155-RELATED"/>
    <property type="match status" value="1"/>
</dbReference>
<dbReference type="Pfam" id="PF04499">
    <property type="entry name" value="SAPS"/>
    <property type="match status" value="1"/>
</dbReference>
<evidence type="ECO:0000313" key="4">
    <source>
        <dbReference type="Proteomes" id="UP000038830"/>
    </source>
</evidence>
<organism evidence="3 4">
    <name type="scientific">Cyberlindnera jadinii (strain ATCC 18201 / CBS 1600 / BCRC 20928 / JCM 3617 / NBRC 0987 / NRRL Y-1542)</name>
    <name type="common">Torula yeast</name>
    <name type="synonym">Candida utilis</name>
    <dbReference type="NCBI Taxonomy" id="983966"/>
    <lineage>
        <taxon>Eukaryota</taxon>
        <taxon>Fungi</taxon>
        <taxon>Dikarya</taxon>
        <taxon>Ascomycota</taxon>
        <taxon>Saccharomycotina</taxon>
        <taxon>Saccharomycetes</taxon>
        <taxon>Phaffomycetales</taxon>
        <taxon>Phaffomycetaceae</taxon>
        <taxon>Cyberlindnera</taxon>
    </lineage>
</organism>
<sequence>MSFWPFGQTANSATSLNALLDAYYIKRTPTQQQQQSDSTDTLNNENETAKPIGELTINREFVYSILDDPSVLNEINRQNNKLVDFICFGYIDENEEGVIDEDNDLQVETPLTTTAEHSENVNATTATKQTGTSVMDILVTLVVSSTEWFTNNEQYFHPSNSYADELEENEDINHIANRVHVASEILSCKIWLVSETLVEETPLLSKLWTFLDEDFSPSCPTIQFFVKINEQLLESRPDQMLNFIRSQDNLVDRFIRHIDITIIMDFLLRIITTDKTDIPSGIIEILSEQRLVKKLLDLLENDSDTSTQSSCGDFLKALISISANTSIDENTIGPNMLTRELVDDARVDQIIRIILKRGNGLSTIVGVVIEIIRKNNSDYDPFNIIYTSVESHPPSTRDPVFLGKMLNKFSDRLDDFNSILVDPKLTSKRIKTQINKDIEPLGFERFKICELVAELLHCSNIQLLNNHLTPSVVAERERIILEQESNLANALNDDITNHPNTTAGKGNNSLNLSNLNIGTSEPVVAVNEKHITIPPHSNPTAGSEPLQSGELPLADQISDSKVVGKRDEIHANPTIGDYFKIQLVKSSVLDTIIEMFTKYPWNNFWHNVVFDIVQQVFNGRIDQGYNQFLILELFDKCDITNLIINAYNLCLDIEVTSNVRLGYMGHLVLIAEEVVKFSSIFQNNKFNDPEIDDLIYSKLVEPSWVSYVTNVLTETREQYNCVLGGIKTDEFQQGDFLNPSAIILGNSEDEILNQETSDNEEDVAPLDEVFYDGVEHHDSADNDQQMTV</sequence>
<accession>A0A0H5CFD8</accession>
<comment type="similarity">
    <text evidence="1">Belongs to the SAPS family.</text>
</comment>
<reference evidence="4" key="1">
    <citation type="journal article" date="2015" name="J. Biotechnol.">
        <title>The structure of the Cyberlindnera jadinii genome and its relation to Candida utilis analyzed by the occurrence of single nucleotide polymorphisms.</title>
        <authorList>
            <person name="Rupp O."/>
            <person name="Brinkrolf K."/>
            <person name="Buerth C."/>
            <person name="Kunigo M."/>
            <person name="Schneider J."/>
            <person name="Jaenicke S."/>
            <person name="Goesmann A."/>
            <person name="Puehler A."/>
            <person name="Jaeger K.-E."/>
            <person name="Ernst J.F."/>
        </authorList>
    </citation>
    <scope>NUCLEOTIDE SEQUENCE [LARGE SCALE GENOMIC DNA]</scope>
    <source>
        <strain evidence="4">ATCC 18201 / CBS 1600 / BCRC 20928 / JCM 3617 / NBRC 0987 / NRRL Y-1542</strain>
    </source>
</reference>
<feature type="region of interest" description="Disordered" evidence="2">
    <location>
        <begin position="28"/>
        <end position="51"/>
    </location>
</feature>
<evidence type="ECO:0000313" key="3">
    <source>
        <dbReference type="EMBL" id="CEP23304.1"/>
    </source>
</evidence>
<dbReference type="GO" id="GO:0019903">
    <property type="term" value="F:protein phosphatase binding"/>
    <property type="evidence" value="ECO:0007669"/>
    <property type="project" value="InterPro"/>
</dbReference>
<dbReference type="GO" id="GO:0005634">
    <property type="term" value="C:nucleus"/>
    <property type="evidence" value="ECO:0007669"/>
    <property type="project" value="TreeGrafter"/>
</dbReference>
<dbReference type="EMBL" id="CDQK01000004">
    <property type="protein sequence ID" value="CEP23304.1"/>
    <property type="molecule type" value="Genomic_DNA"/>
</dbReference>
<dbReference type="GO" id="GO:0005829">
    <property type="term" value="C:cytosol"/>
    <property type="evidence" value="ECO:0007669"/>
    <property type="project" value="TreeGrafter"/>
</dbReference>
<evidence type="ECO:0000256" key="1">
    <source>
        <dbReference type="ARBA" id="ARBA00006180"/>
    </source>
</evidence>
<dbReference type="GO" id="GO:0019888">
    <property type="term" value="F:protein phosphatase regulator activity"/>
    <property type="evidence" value="ECO:0007669"/>
    <property type="project" value="TreeGrafter"/>
</dbReference>
<evidence type="ECO:0008006" key="5">
    <source>
        <dbReference type="Google" id="ProtNLM"/>
    </source>
</evidence>
<evidence type="ECO:0000256" key="2">
    <source>
        <dbReference type="SAM" id="MobiDB-lite"/>
    </source>
</evidence>